<evidence type="ECO:0000313" key="9">
    <source>
        <dbReference type="Proteomes" id="UP001642405"/>
    </source>
</evidence>
<feature type="transmembrane region" description="Helical" evidence="6">
    <location>
        <begin position="262"/>
        <end position="281"/>
    </location>
</feature>
<dbReference type="SUPFAM" id="SSF103473">
    <property type="entry name" value="MFS general substrate transporter"/>
    <property type="match status" value="2"/>
</dbReference>
<evidence type="ECO:0000313" key="8">
    <source>
        <dbReference type="EMBL" id="CAK7208442.1"/>
    </source>
</evidence>
<feature type="transmembrane region" description="Helical" evidence="6">
    <location>
        <begin position="323"/>
        <end position="349"/>
    </location>
</feature>
<feature type="transmembrane region" description="Helical" evidence="6">
    <location>
        <begin position="190"/>
        <end position="215"/>
    </location>
</feature>
<gene>
    <name evidence="8" type="primary">ATR1</name>
    <name evidence="8" type="ORF">SCUCBS95973_000104</name>
</gene>
<dbReference type="Pfam" id="PF07690">
    <property type="entry name" value="MFS_1"/>
    <property type="match status" value="1"/>
</dbReference>
<keyword evidence="2 6" id="KW-0812">Transmembrane</keyword>
<feature type="transmembrane region" description="Helical" evidence="6">
    <location>
        <begin position="498"/>
        <end position="520"/>
    </location>
</feature>
<feature type="transmembrane region" description="Helical" evidence="6">
    <location>
        <begin position="369"/>
        <end position="388"/>
    </location>
</feature>
<reference evidence="8 9" key="1">
    <citation type="submission" date="2024-01" db="EMBL/GenBank/DDBJ databases">
        <authorList>
            <person name="Allen C."/>
            <person name="Tagirdzhanova G."/>
        </authorList>
    </citation>
    <scope>NUCLEOTIDE SEQUENCE [LARGE SCALE GENOMIC DNA]</scope>
</reference>
<name>A0ABP0AKX4_9PEZI</name>
<feature type="transmembrane region" description="Helical" evidence="6">
    <location>
        <begin position="395"/>
        <end position="413"/>
    </location>
</feature>
<feature type="transmembrane region" description="Helical" evidence="6">
    <location>
        <begin position="155"/>
        <end position="178"/>
    </location>
</feature>
<evidence type="ECO:0000256" key="3">
    <source>
        <dbReference type="ARBA" id="ARBA00022989"/>
    </source>
</evidence>
<proteinExistence type="predicted"/>
<dbReference type="Gene3D" id="1.20.1720.10">
    <property type="entry name" value="Multidrug resistance protein D"/>
    <property type="match status" value="1"/>
</dbReference>
<evidence type="ECO:0000256" key="6">
    <source>
        <dbReference type="SAM" id="Phobius"/>
    </source>
</evidence>
<dbReference type="Gene3D" id="1.20.1250.20">
    <property type="entry name" value="MFS general substrate transporter like domains"/>
    <property type="match status" value="1"/>
</dbReference>
<feature type="transmembrane region" description="Helical" evidence="6">
    <location>
        <begin position="293"/>
        <end position="311"/>
    </location>
</feature>
<feature type="transmembrane region" description="Helical" evidence="6">
    <location>
        <begin position="458"/>
        <end position="478"/>
    </location>
</feature>
<keyword evidence="9" id="KW-1185">Reference proteome</keyword>
<evidence type="ECO:0000256" key="1">
    <source>
        <dbReference type="ARBA" id="ARBA00004141"/>
    </source>
</evidence>
<dbReference type="CDD" id="cd17476">
    <property type="entry name" value="MFS_Amf1_MDR_like"/>
    <property type="match status" value="1"/>
</dbReference>
<evidence type="ECO:0000256" key="5">
    <source>
        <dbReference type="SAM" id="MobiDB-lite"/>
    </source>
</evidence>
<feature type="domain" description="Major facilitator superfamily (MFS) profile" evidence="7">
    <location>
        <begin position="55"/>
        <end position="525"/>
    </location>
</feature>
<dbReference type="PANTHER" id="PTHR42718:SF1">
    <property type="entry name" value="LOW AFFINITY AMMONIUM TRANSPORTER"/>
    <property type="match status" value="1"/>
</dbReference>
<feature type="region of interest" description="Disordered" evidence="5">
    <location>
        <begin position="1"/>
        <end position="36"/>
    </location>
</feature>
<evidence type="ECO:0000256" key="4">
    <source>
        <dbReference type="ARBA" id="ARBA00023136"/>
    </source>
</evidence>
<feature type="transmembrane region" description="Helical" evidence="6">
    <location>
        <begin position="122"/>
        <end position="143"/>
    </location>
</feature>
<protein>
    <submittedName>
        <fullName evidence="8">Multidrug-resistance type transporter aminotriazole resistance</fullName>
    </submittedName>
</protein>
<feature type="transmembrane region" description="Helical" evidence="6">
    <location>
        <begin position="53"/>
        <end position="71"/>
    </location>
</feature>
<dbReference type="PANTHER" id="PTHR42718">
    <property type="entry name" value="MAJOR FACILITATOR SUPERFAMILY MULTIDRUG TRANSPORTER MFSC"/>
    <property type="match status" value="1"/>
</dbReference>
<comment type="subcellular location">
    <subcellularLocation>
        <location evidence="1">Membrane</location>
        <topology evidence="1">Multi-pass membrane protein</topology>
    </subcellularLocation>
</comment>
<keyword evidence="4 6" id="KW-0472">Membrane</keyword>
<organism evidence="8 9">
    <name type="scientific">Sporothrix curviconia</name>
    <dbReference type="NCBI Taxonomy" id="1260050"/>
    <lineage>
        <taxon>Eukaryota</taxon>
        <taxon>Fungi</taxon>
        <taxon>Dikarya</taxon>
        <taxon>Ascomycota</taxon>
        <taxon>Pezizomycotina</taxon>
        <taxon>Sordariomycetes</taxon>
        <taxon>Sordariomycetidae</taxon>
        <taxon>Ophiostomatales</taxon>
        <taxon>Ophiostomataceae</taxon>
        <taxon>Sporothrix</taxon>
    </lineage>
</organism>
<dbReference type="InterPro" id="IPR036259">
    <property type="entry name" value="MFS_trans_sf"/>
</dbReference>
<comment type="caution">
    <text evidence="8">The sequence shown here is derived from an EMBL/GenBank/DDBJ whole genome shotgun (WGS) entry which is preliminary data.</text>
</comment>
<evidence type="ECO:0000256" key="2">
    <source>
        <dbReference type="ARBA" id="ARBA00022692"/>
    </source>
</evidence>
<dbReference type="Proteomes" id="UP001642405">
    <property type="component" value="Unassembled WGS sequence"/>
</dbReference>
<dbReference type="InterPro" id="IPR020846">
    <property type="entry name" value="MFS_dom"/>
</dbReference>
<dbReference type="InterPro" id="IPR011701">
    <property type="entry name" value="MFS"/>
</dbReference>
<feature type="transmembrane region" description="Helical" evidence="6">
    <location>
        <begin position="419"/>
        <end position="446"/>
    </location>
</feature>
<dbReference type="EMBL" id="CAWUHB010000001">
    <property type="protein sequence ID" value="CAK7208442.1"/>
    <property type="molecule type" value="Genomic_DNA"/>
</dbReference>
<sequence length="538" mass="57195">MASLATEPDKAETPSSPSLSPFVPDAEAPPEPNAHDADVATHVGDSLSPWRRYLFNITVCMAMFTNQVGLGNTLTTVRIIGASFDTTDPGHLSWLIAGYSLTVGTCILVAGRCGDVFGHRRLFIGGMLWYALWSMVAGLAVFAGRHQGPSAGLVLFVFARVFQGMGPAVTLPNGLALLGRAYPPGLHRNMAIAGFGAAAPLGAMAGFVFGGLFAQLVWWPWVYWSQAIGLLALAVLAFWTIPRVDTAPASPSPSLRDMADRLDLAGGVLGISALVLANFAWNQAVVVGWQTPYVGVLLGVGLVLAALFFVVEARWARYPLVPLAAFNVDIGFVAACTATGWGSFGIWVFYLLQVALVDSHVTPLQAAAWILPIIPSGLVSAFLVGRFISRVHPAWIMVIGQVAYTVGSVLAATRPPDTIYWTYFFFSVLIMTVGMDTSFPAAAVLFSQAVAHEYQGMGASLIMTIVNYSISLSLGLAGTVETQVDKGGVDTLVGFRGALYLSVGLAGLGLCLSLVFLLIVHRRNRRKEAVEEGTEDAN</sequence>
<dbReference type="PROSITE" id="PS50850">
    <property type="entry name" value="MFS"/>
    <property type="match status" value="1"/>
</dbReference>
<feature type="transmembrane region" description="Helical" evidence="6">
    <location>
        <begin position="221"/>
        <end position="241"/>
    </location>
</feature>
<keyword evidence="3 6" id="KW-1133">Transmembrane helix</keyword>
<feature type="transmembrane region" description="Helical" evidence="6">
    <location>
        <begin position="91"/>
        <end position="110"/>
    </location>
</feature>
<accession>A0ABP0AKX4</accession>
<evidence type="ECO:0000259" key="7">
    <source>
        <dbReference type="PROSITE" id="PS50850"/>
    </source>
</evidence>